<proteinExistence type="predicted"/>
<dbReference type="SUPFAM" id="SSF53795">
    <property type="entry name" value="PEP carboxykinase-like"/>
    <property type="match status" value="1"/>
</dbReference>
<dbReference type="HOGENOM" id="CLU_058032_0_0_5"/>
<dbReference type="eggNOG" id="COG1618">
    <property type="taxonomic scope" value="Bacteria"/>
</dbReference>
<dbReference type="AlphaFoldDB" id="F7Y8W3"/>
<dbReference type="Gene3D" id="3.40.50.300">
    <property type="entry name" value="P-loop containing nucleotide triphosphate hydrolases"/>
    <property type="match status" value="1"/>
</dbReference>
<evidence type="ECO:0000313" key="2">
    <source>
        <dbReference type="Proteomes" id="UP000001623"/>
    </source>
</evidence>
<name>F7Y8W3_MESOW</name>
<dbReference type="STRING" id="536019.Mesop_0780"/>
<dbReference type="Proteomes" id="UP000001623">
    <property type="component" value="Chromosome"/>
</dbReference>
<evidence type="ECO:0000313" key="1">
    <source>
        <dbReference type="EMBL" id="AEH85273.1"/>
    </source>
</evidence>
<dbReference type="EMBL" id="CP002279">
    <property type="protein sequence ID" value="AEH85273.1"/>
    <property type="molecule type" value="Genomic_DNA"/>
</dbReference>
<reference evidence="1 2" key="1">
    <citation type="submission" date="2010-10" db="EMBL/GenBank/DDBJ databases">
        <title>Complete sequence of Mesorhizobium opportunistum WSM2075.</title>
        <authorList>
            <consortium name="US DOE Joint Genome Institute"/>
            <person name="Lucas S."/>
            <person name="Copeland A."/>
            <person name="Lapidus A."/>
            <person name="Cheng J.-F."/>
            <person name="Bruce D."/>
            <person name="Goodwin L."/>
            <person name="Pitluck S."/>
            <person name="Chertkov O."/>
            <person name="Misra M."/>
            <person name="Detter J.C."/>
            <person name="Han C."/>
            <person name="Tapia R."/>
            <person name="Land M."/>
            <person name="Hauser L."/>
            <person name="Kyrpides N."/>
            <person name="Ovchinnikova G."/>
            <person name="Mavrommatis K.M."/>
            <person name="Tiwari R.P."/>
            <person name="Howieson J.G."/>
            <person name="O'Hara G.W."/>
            <person name="Nandasena K.G."/>
            <person name="Woyke T."/>
        </authorList>
    </citation>
    <scope>NUCLEOTIDE SEQUENCE [LARGE SCALE GENOMIC DNA]</scope>
    <source>
        <strain evidence="2">LMG 24607 / HAMBI 3007 / WSM2075</strain>
    </source>
</reference>
<accession>F7Y8W3</accession>
<evidence type="ECO:0008006" key="3">
    <source>
        <dbReference type="Google" id="ProtNLM"/>
    </source>
</evidence>
<gene>
    <name evidence="1" type="ordered locus">Mesop_0780</name>
</gene>
<dbReference type="InterPro" id="IPR027417">
    <property type="entry name" value="P-loop_NTPase"/>
</dbReference>
<organism evidence="1 2">
    <name type="scientific">Mesorhizobium opportunistum (strain LMG 24607 / HAMBI 3007 / WSM2075)</name>
    <dbReference type="NCBI Taxonomy" id="536019"/>
    <lineage>
        <taxon>Bacteria</taxon>
        <taxon>Pseudomonadati</taxon>
        <taxon>Pseudomonadota</taxon>
        <taxon>Alphaproteobacteria</taxon>
        <taxon>Hyphomicrobiales</taxon>
        <taxon>Phyllobacteriaceae</taxon>
        <taxon>Mesorhizobium</taxon>
    </lineage>
</organism>
<dbReference type="KEGG" id="mop:Mesop_0780"/>
<sequence length="403" mass="43551">MGTRLTSRRALGPWVGTVPITPAFGAVAHKLDSDVVMFSESQQRIYRLDKDSGSVWFDIVAGTQPDTVTQNFARRVKCAPDEASGYVSNCVAQWLAMGFLCHWPQQGSLPSVLPLRQTSAAKAGDIYSIAGARIAISFADARSKKAWEALAGHLRKQAAGSSKTQVVEANLSVDQYRDGYRIRGLSSDFTEYADPAAVAVGLKEAVMHVVLDRQPYWIALHSAALRADAGAVLLAGASGRGKTTLAALLNALGMSAFSDDVTLVSSRRPRIWGMPFSFAVKPGSWDRLRSSVPSLDRLPEFRRPDGRTVKYLKPFRHCETADKVSAIIFPHFSGGSSLQISTLPKMTGLLALLQEAISGSRQLSAAVFGSICQLLNDAEVIEMTYGDGIAAAEWVTMHFKPCS</sequence>
<protein>
    <recommendedName>
        <fullName evidence="3">HPr kinase</fullName>
    </recommendedName>
</protein>